<dbReference type="Pfam" id="PF26091">
    <property type="entry name" value="PWI_CCDC43"/>
    <property type="match status" value="1"/>
</dbReference>
<evidence type="ECO:0000256" key="2">
    <source>
        <dbReference type="ARBA" id="ARBA00016648"/>
    </source>
</evidence>
<keyword evidence="7" id="KW-1185">Reference proteome</keyword>
<dbReference type="PANTHER" id="PTHR31684:SF2">
    <property type="entry name" value="COILED-COIL DOMAIN-CONTAINING PROTEIN 43"/>
    <property type="match status" value="1"/>
</dbReference>
<dbReference type="HOGENOM" id="CLU_079381_0_0_1"/>
<accession>T1JD44</accession>
<protein>
    <recommendedName>
        <fullName evidence="2">Coiled-coil domain-containing protein 43</fullName>
    </recommendedName>
</protein>
<evidence type="ECO:0000256" key="3">
    <source>
        <dbReference type="ARBA" id="ARBA00023054"/>
    </source>
</evidence>
<dbReference type="OMA" id="KFLFRNT"/>
<dbReference type="Proteomes" id="UP000014500">
    <property type="component" value="Unassembled WGS sequence"/>
</dbReference>
<name>T1JD44_STRMM</name>
<dbReference type="PANTHER" id="PTHR31684">
    <property type="entry name" value="COILED-COIL DOMAIN-CONTAINING PROTEIN 43"/>
    <property type="match status" value="1"/>
</dbReference>
<dbReference type="EMBL" id="JH432094">
    <property type="status" value="NOT_ANNOTATED_CDS"/>
    <property type="molecule type" value="Genomic_DNA"/>
</dbReference>
<dbReference type="InterPro" id="IPR058771">
    <property type="entry name" value="PWI_CCDC43"/>
</dbReference>
<feature type="domain" description="CCDC43 PWI-like" evidence="5">
    <location>
        <begin position="4"/>
        <end position="73"/>
    </location>
</feature>
<reference evidence="6" key="2">
    <citation type="submission" date="2015-02" db="UniProtKB">
        <authorList>
            <consortium name="EnsemblMetazoa"/>
        </authorList>
    </citation>
    <scope>IDENTIFICATION</scope>
</reference>
<feature type="compositionally biased region" description="Basic residues" evidence="4">
    <location>
        <begin position="172"/>
        <end position="184"/>
    </location>
</feature>
<proteinExistence type="inferred from homology"/>
<dbReference type="eggNOG" id="ENOG502RYDM">
    <property type="taxonomic scope" value="Eukaryota"/>
</dbReference>
<evidence type="ECO:0000313" key="6">
    <source>
        <dbReference type="EnsemblMetazoa" id="SMAR011724-PA"/>
    </source>
</evidence>
<evidence type="ECO:0000256" key="4">
    <source>
        <dbReference type="SAM" id="MobiDB-lite"/>
    </source>
</evidence>
<evidence type="ECO:0000259" key="5">
    <source>
        <dbReference type="Pfam" id="PF26091"/>
    </source>
</evidence>
<feature type="compositionally biased region" description="Basic and acidic residues" evidence="4">
    <location>
        <begin position="137"/>
        <end position="171"/>
    </location>
</feature>
<sequence length="184" mass="21548">MAASSSGEFEEWLDNELNALNTDQEVFGGYIKSILEGDETDDEKIEALEGILSEITEEIITPLCKEILLKWTLRNLSENAGKNEKTFDVNEKFVTIMEQQTQRVNTMKKLQLRKNGTEMPLWLSTVKYPTTKIVKAEKERREQAKLDTEKKKAQDKVNREKQKQQQLERKEKEKKRTQKGEKRR</sequence>
<dbReference type="PhylomeDB" id="T1JD44"/>
<evidence type="ECO:0000313" key="7">
    <source>
        <dbReference type="Proteomes" id="UP000014500"/>
    </source>
</evidence>
<comment type="similarity">
    <text evidence="1">Belongs to the CCDC43 family.</text>
</comment>
<dbReference type="AlphaFoldDB" id="T1JD44"/>
<reference evidence="7" key="1">
    <citation type="submission" date="2011-05" db="EMBL/GenBank/DDBJ databases">
        <authorList>
            <person name="Richards S.R."/>
            <person name="Qu J."/>
            <person name="Jiang H."/>
            <person name="Jhangiani S.N."/>
            <person name="Agravi P."/>
            <person name="Goodspeed R."/>
            <person name="Gross S."/>
            <person name="Mandapat C."/>
            <person name="Jackson L."/>
            <person name="Mathew T."/>
            <person name="Pu L."/>
            <person name="Thornton R."/>
            <person name="Saada N."/>
            <person name="Wilczek-Boney K.B."/>
            <person name="Lee S."/>
            <person name="Kovar C."/>
            <person name="Wu Y."/>
            <person name="Scherer S.E."/>
            <person name="Worley K.C."/>
            <person name="Muzny D.M."/>
            <person name="Gibbs R."/>
        </authorList>
    </citation>
    <scope>NUCLEOTIDE SEQUENCE</scope>
    <source>
        <strain evidence="7">Brora</strain>
    </source>
</reference>
<feature type="region of interest" description="Disordered" evidence="4">
    <location>
        <begin position="137"/>
        <end position="184"/>
    </location>
</feature>
<keyword evidence="3" id="KW-0175">Coiled coil</keyword>
<dbReference type="EnsemblMetazoa" id="SMAR011724-RA">
    <property type="protein sequence ID" value="SMAR011724-PA"/>
    <property type="gene ID" value="SMAR011724"/>
</dbReference>
<organism evidence="6 7">
    <name type="scientific">Strigamia maritima</name>
    <name type="common">European centipede</name>
    <name type="synonym">Geophilus maritimus</name>
    <dbReference type="NCBI Taxonomy" id="126957"/>
    <lineage>
        <taxon>Eukaryota</taxon>
        <taxon>Metazoa</taxon>
        <taxon>Ecdysozoa</taxon>
        <taxon>Arthropoda</taxon>
        <taxon>Myriapoda</taxon>
        <taxon>Chilopoda</taxon>
        <taxon>Pleurostigmophora</taxon>
        <taxon>Geophilomorpha</taxon>
        <taxon>Linotaeniidae</taxon>
        <taxon>Strigamia</taxon>
    </lineage>
</organism>
<evidence type="ECO:0000256" key="1">
    <source>
        <dbReference type="ARBA" id="ARBA00005305"/>
    </source>
</evidence>
<dbReference type="InterPro" id="IPR037666">
    <property type="entry name" value="CCDC43"/>
</dbReference>
<dbReference type="STRING" id="126957.T1JD44"/>